<dbReference type="EMBL" id="JBHLZU010000002">
    <property type="protein sequence ID" value="MFB9902391.1"/>
    <property type="molecule type" value="Genomic_DNA"/>
</dbReference>
<reference evidence="2 3" key="1">
    <citation type="submission" date="2024-09" db="EMBL/GenBank/DDBJ databases">
        <authorList>
            <person name="Sun Q."/>
            <person name="Mori K."/>
        </authorList>
    </citation>
    <scope>NUCLEOTIDE SEQUENCE [LARGE SCALE GENOMIC DNA]</scope>
    <source>
        <strain evidence="2 3">TBRC 7907</strain>
    </source>
</reference>
<evidence type="ECO:0000256" key="1">
    <source>
        <dbReference type="SAM" id="Coils"/>
    </source>
</evidence>
<keyword evidence="3" id="KW-1185">Reference proteome</keyword>
<proteinExistence type="predicted"/>
<gene>
    <name evidence="2" type="ORF">ACFFQA_00435</name>
</gene>
<accession>A0ABV5ZNG2</accession>
<protein>
    <submittedName>
        <fullName evidence="2">Uncharacterized protein</fullName>
    </submittedName>
</protein>
<comment type="caution">
    <text evidence="2">The sequence shown here is derived from an EMBL/GenBank/DDBJ whole genome shotgun (WGS) entry which is preliminary data.</text>
</comment>
<dbReference type="Proteomes" id="UP001589693">
    <property type="component" value="Unassembled WGS sequence"/>
</dbReference>
<name>A0ABV5ZNG2_9PSEU</name>
<organism evidence="2 3">
    <name type="scientific">Allokutzneria oryzae</name>
    <dbReference type="NCBI Taxonomy" id="1378989"/>
    <lineage>
        <taxon>Bacteria</taxon>
        <taxon>Bacillati</taxon>
        <taxon>Actinomycetota</taxon>
        <taxon>Actinomycetes</taxon>
        <taxon>Pseudonocardiales</taxon>
        <taxon>Pseudonocardiaceae</taxon>
        <taxon>Allokutzneria</taxon>
    </lineage>
</organism>
<evidence type="ECO:0000313" key="2">
    <source>
        <dbReference type="EMBL" id="MFB9902391.1"/>
    </source>
</evidence>
<feature type="coiled-coil region" evidence="1">
    <location>
        <begin position="52"/>
        <end position="79"/>
    </location>
</feature>
<evidence type="ECO:0000313" key="3">
    <source>
        <dbReference type="Proteomes" id="UP001589693"/>
    </source>
</evidence>
<sequence>MTRILTLHQQDFPSATRPVAAEGNPVPARAVRSRHRKDKLRGIGIFKRSARRAAKAEAEAAADEEIRQLEQRRNRDRAKRQAKLDHWWSALNANDEDVVLGVVAAAFDDNEAPAAPVGVEGSELTVVVLVPGVEAVPERKPTTTAAGNLSLKKLTKTERFSLHTVLVSSHVLLTVREALAVAPGISAIRVIALQHARTDAFGKQSVDVVMAALFDRARLAAVRWDSTEANIIVHDAATELVVDLKRTTRELLPIDLVKEPAIADLMARVEIGELIER</sequence>
<dbReference type="RefSeq" id="WP_377849479.1">
    <property type="nucleotide sequence ID" value="NZ_JBHLZU010000002.1"/>
</dbReference>
<keyword evidence="1" id="KW-0175">Coiled coil</keyword>